<dbReference type="GO" id="GO:0009055">
    <property type="term" value="F:electron transfer activity"/>
    <property type="evidence" value="ECO:0007669"/>
    <property type="project" value="UniProtKB-UniRule"/>
</dbReference>
<dbReference type="GO" id="GO:0019646">
    <property type="term" value="P:aerobic electron transport chain"/>
    <property type="evidence" value="ECO:0007669"/>
    <property type="project" value="InterPro"/>
</dbReference>
<dbReference type="GO" id="GO:0020037">
    <property type="term" value="F:heme binding"/>
    <property type="evidence" value="ECO:0007669"/>
    <property type="project" value="TreeGrafter"/>
</dbReference>
<organism evidence="14 15">
    <name type="scientific">Corticibacter populi</name>
    <dbReference type="NCBI Taxonomy" id="1550736"/>
    <lineage>
        <taxon>Bacteria</taxon>
        <taxon>Pseudomonadati</taxon>
        <taxon>Pseudomonadota</taxon>
        <taxon>Betaproteobacteria</taxon>
        <taxon>Burkholderiales</taxon>
        <taxon>Comamonadaceae</taxon>
        <taxon>Corticibacter</taxon>
    </lineage>
</organism>
<evidence type="ECO:0000256" key="2">
    <source>
        <dbReference type="ARBA" id="ARBA00009819"/>
    </source>
</evidence>
<keyword evidence="11 13" id="KW-0408">Iron</keyword>
<reference evidence="14 15" key="1">
    <citation type="submission" date="2018-10" db="EMBL/GenBank/DDBJ databases">
        <title>Draft genome of Cortibacter populi DSM10536.</title>
        <authorList>
            <person name="Bernier A.-M."/>
            <person name="Bernard K."/>
        </authorList>
    </citation>
    <scope>NUCLEOTIDE SEQUENCE [LARGE SCALE GENOMIC DNA]</scope>
    <source>
        <strain evidence="14 15">DSM 105136</strain>
    </source>
</reference>
<feature type="transmembrane region" description="Helical" evidence="13">
    <location>
        <begin position="461"/>
        <end position="493"/>
    </location>
</feature>
<evidence type="ECO:0000313" key="14">
    <source>
        <dbReference type="EMBL" id="RMX08266.1"/>
    </source>
</evidence>
<evidence type="ECO:0000256" key="13">
    <source>
        <dbReference type="PIRNR" id="PIRNR006446"/>
    </source>
</evidence>
<comment type="caution">
    <text evidence="14">The sequence shown here is derived from an EMBL/GenBank/DDBJ whole genome shotgun (WGS) entry which is preliminary data.</text>
</comment>
<dbReference type="EMBL" id="RDQO01000001">
    <property type="protein sequence ID" value="RMX08266.1"/>
    <property type="molecule type" value="Genomic_DNA"/>
</dbReference>
<accession>A0A3M6QZ12</accession>
<dbReference type="Proteomes" id="UP000278006">
    <property type="component" value="Unassembled WGS sequence"/>
</dbReference>
<evidence type="ECO:0000256" key="7">
    <source>
        <dbReference type="ARBA" id="ARBA00022692"/>
    </source>
</evidence>
<dbReference type="RefSeq" id="WP_122226389.1">
    <property type="nucleotide sequence ID" value="NZ_RDQO01000001.1"/>
</dbReference>
<evidence type="ECO:0000256" key="11">
    <source>
        <dbReference type="ARBA" id="ARBA00023004"/>
    </source>
</evidence>
<feature type="transmembrane region" description="Helical" evidence="13">
    <location>
        <begin position="426"/>
        <end position="449"/>
    </location>
</feature>
<dbReference type="GO" id="GO:0070069">
    <property type="term" value="C:cytochrome complex"/>
    <property type="evidence" value="ECO:0007669"/>
    <property type="project" value="UniProtKB-UniRule"/>
</dbReference>
<keyword evidence="5" id="KW-0997">Cell inner membrane</keyword>
<protein>
    <submittedName>
        <fullName evidence="14">Cytochrome bd-I ubiquinol oxidase subunit CydA</fullName>
    </submittedName>
</protein>
<feature type="transmembrane region" description="Helical" evidence="13">
    <location>
        <begin position="93"/>
        <end position="117"/>
    </location>
</feature>
<gene>
    <name evidence="14" type="ORF">D8I35_03940</name>
</gene>
<dbReference type="OrthoDB" id="9807042at2"/>
<dbReference type="GO" id="GO:0005886">
    <property type="term" value="C:plasma membrane"/>
    <property type="evidence" value="ECO:0007669"/>
    <property type="project" value="UniProtKB-SubCell"/>
</dbReference>
<keyword evidence="7 13" id="KW-0812">Transmembrane</keyword>
<feature type="transmembrane region" description="Helical" evidence="13">
    <location>
        <begin position="185"/>
        <end position="209"/>
    </location>
</feature>
<dbReference type="PANTHER" id="PTHR30365:SF0">
    <property type="entry name" value="CYTOCHROME BD-I UBIQUINOL OXIDASE SUBUNIT 1"/>
    <property type="match status" value="1"/>
</dbReference>
<dbReference type="Pfam" id="PF01654">
    <property type="entry name" value="Cyt_bd_oxida_I"/>
    <property type="match status" value="1"/>
</dbReference>
<comment type="similarity">
    <text evidence="2 13">Belongs to the cytochrome ubiquinol oxidase subunit 1 family.</text>
</comment>
<feature type="transmembrane region" description="Helical" evidence="13">
    <location>
        <begin position="20"/>
        <end position="43"/>
    </location>
</feature>
<evidence type="ECO:0000256" key="12">
    <source>
        <dbReference type="ARBA" id="ARBA00023136"/>
    </source>
</evidence>
<keyword evidence="10 13" id="KW-1133">Transmembrane helix</keyword>
<evidence type="ECO:0000313" key="15">
    <source>
        <dbReference type="Proteomes" id="UP000278006"/>
    </source>
</evidence>
<evidence type="ECO:0000256" key="8">
    <source>
        <dbReference type="ARBA" id="ARBA00022723"/>
    </source>
</evidence>
<feature type="transmembrane region" description="Helical" evidence="13">
    <location>
        <begin position="392"/>
        <end position="414"/>
    </location>
</feature>
<keyword evidence="3 13" id="KW-0813">Transport</keyword>
<evidence type="ECO:0000256" key="6">
    <source>
        <dbReference type="ARBA" id="ARBA00022617"/>
    </source>
</evidence>
<keyword evidence="12 13" id="KW-0472">Membrane</keyword>
<evidence type="ECO:0000256" key="5">
    <source>
        <dbReference type="ARBA" id="ARBA00022519"/>
    </source>
</evidence>
<keyword evidence="9 13" id="KW-0249">Electron transport</keyword>
<name>A0A3M6QZ12_9BURK</name>
<keyword evidence="15" id="KW-1185">Reference proteome</keyword>
<keyword evidence="8 13" id="KW-0479">Metal-binding</keyword>
<feature type="transmembrane region" description="Helical" evidence="13">
    <location>
        <begin position="55"/>
        <end position="73"/>
    </location>
</feature>
<dbReference type="PANTHER" id="PTHR30365">
    <property type="entry name" value="CYTOCHROME D UBIQUINOL OXIDASE"/>
    <property type="match status" value="1"/>
</dbReference>
<keyword evidence="6 13" id="KW-0349">Heme</keyword>
<evidence type="ECO:0000256" key="4">
    <source>
        <dbReference type="ARBA" id="ARBA00022475"/>
    </source>
</evidence>
<keyword evidence="4 13" id="KW-1003">Cell membrane</keyword>
<comment type="subcellular location">
    <subcellularLocation>
        <location evidence="1">Cell inner membrane</location>
        <topology evidence="1">Multi-pass membrane protein</topology>
    </subcellularLocation>
</comment>
<dbReference type="InterPro" id="IPR002585">
    <property type="entry name" value="Cyt-d_ubiquinol_oxidase_su_1"/>
</dbReference>
<dbReference type="GO" id="GO:0016682">
    <property type="term" value="F:oxidoreductase activity, acting on diphenols and related substances as donors, oxygen as acceptor"/>
    <property type="evidence" value="ECO:0007669"/>
    <property type="project" value="TreeGrafter"/>
</dbReference>
<evidence type="ECO:0000256" key="3">
    <source>
        <dbReference type="ARBA" id="ARBA00022448"/>
    </source>
</evidence>
<feature type="transmembrane region" description="Helical" evidence="13">
    <location>
        <begin position="221"/>
        <end position="239"/>
    </location>
</feature>
<evidence type="ECO:0000256" key="1">
    <source>
        <dbReference type="ARBA" id="ARBA00004429"/>
    </source>
</evidence>
<evidence type="ECO:0000256" key="10">
    <source>
        <dbReference type="ARBA" id="ARBA00022989"/>
    </source>
</evidence>
<dbReference type="PIRSF" id="PIRSF006446">
    <property type="entry name" value="Cyt_quinol_oxidase_1"/>
    <property type="match status" value="1"/>
</dbReference>
<evidence type="ECO:0000256" key="9">
    <source>
        <dbReference type="ARBA" id="ARBA00022982"/>
    </source>
</evidence>
<proteinExistence type="inferred from homology"/>
<dbReference type="GO" id="GO:0046872">
    <property type="term" value="F:metal ion binding"/>
    <property type="evidence" value="ECO:0007669"/>
    <property type="project" value="UniProtKB-UniRule"/>
</dbReference>
<feature type="transmembrane region" description="Helical" evidence="13">
    <location>
        <begin position="129"/>
        <end position="147"/>
    </location>
</feature>
<dbReference type="AlphaFoldDB" id="A0A3M6QZ12"/>
<sequence length="530" mass="58716">MDLDIVGLSRLQFAATALYHFLFVPLTLGLAVILGIMETVYVMTQRPIWRQMTKFWGTLFGINFALGVATGIVMEFQFGMNWSYYSHYVGDIFGAPLAIEGLMAFFLEATLVGLFFFGWERLSKVKHLIVTWAMALGTNFSALWILIANGWMQNPAGAALNPQTMRMEVTSFAEVLFNPVAQAKFVHTVSAGYTVAALFVLGVSAWYLLKGRHVDLAKRSLTVAASFGLAASLSVVVLGDESGYLSGEHQSMKLAAVEAMWETEPAPASFTAFGFPDQEARETHYAVHIPWVMGLIGTRSLDTQIPGIKNLVEQAKGRIQNGLIAYDLLDEIRAHGHQPIPAEVRARFDAHSGDLGHALLLKRYVDDPRQATAAQIEQAAWDTVPQVAPLFWTFRVMVGLGFFFILLTLVFFWHTARHQIDTMPRWLLRVAVWSIPLPWIAAECGWFVAEFGRQPWAIEGVLPVAVAVSNLSATTVLGTLLGFVAIYTVLLIVEMKLMLKAIRKGPQLDEQDRAELQTSPHALPQQSAAF</sequence>